<dbReference type="AlphaFoldDB" id="A0A0V1FE42"/>
<feature type="compositionally biased region" description="Basic and acidic residues" evidence="2">
    <location>
        <begin position="102"/>
        <end position="117"/>
    </location>
</feature>
<proteinExistence type="predicted"/>
<organism evidence="4 5">
    <name type="scientific">Trichinella pseudospiralis</name>
    <name type="common">Parasitic roundworm</name>
    <dbReference type="NCBI Taxonomy" id="6337"/>
    <lineage>
        <taxon>Eukaryota</taxon>
        <taxon>Metazoa</taxon>
        <taxon>Ecdysozoa</taxon>
        <taxon>Nematoda</taxon>
        <taxon>Enoplea</taxon>
        <taxon>Dorylaimia</taxon>
        <taxon>Trichinellida</taxon>
        <taxon>Trichinellidae</taxon>
        <taxon>Trichinella</taxon>
    </lineage>
</organism>
<feature type="region of interest" description="Disordered" evidence="2">
    <location>
        <begin position="184"/>
        <end position="205"/>
    </location>
</feature>
<comment type="caution">
    <text evidence="4">The sequence shown here is derived from an EMBL/GenBank/DDBJ whole genome shotgun (WGS) entry which is preliminary data.</text>
</comment>
<evidence type="ECO:0000256" key="1">
    <source>
        <dbReference type="PROSITE-ProRule" id="PRU00042"/>
    </source>
</evidence>
<feature type="domain" description="C2H2-type" evidence="3">
    <location>
        <begin position="67"/>
        <end position="97"/>
    </location>
</feature>
<dbReference type="Proteomes" id="UP000054995">
    <property type="component" value="Unassembled WGS sequence"/>
</dbReference>
<name>A0A0V1FE42_TRIPS</name>
<accession>A0A0V1FE42</accession>
<keyword evidence="1" id="KW-0862">Zinc</keyword>
<evidence type="ECO:0000313" key="4">
    <source>
        <dbReference type="EMBL" id="KRY84314.1"/>
    </source>
</evidence>
<evidence type="ECO:0000313" key="5">
    <source>
        <dbReference type="Proteomes" id="UP000054995"/>
    </source>
</evidence>
<dbReference type="EMBL" id="JYDT01000117">
    <property type="protein sequence ID" value="KRY84314.1"/>
    <property type="molecule type" value="Genomic_DNA"/>
</dbReference>
<evidence type="ECO:0000259" key="3">
    <source>
        <dbReference type="PROSITE" id="PS50157"/>
    </source>
</evidence>
<sequence length="205" mass="23416">MSSIQRETGHKITKDALNISTSMKCEQWLGQSREIIWCIGERNAVCVAIRRKTLDGKKRKRRRTRIFRCNVEGCKERFLSQLQLMEHANTYSGGLKPGPASAHEKGPTEEFIRPRDSQRHFHRTTCQLKSLPRTSEGLLRRYAQQRYDSTGARAADLRAAIMNVKQTVRINARGRVLKTILKSNRSDGPRQAGEQVLARSIQTDV</sequence>
<protein>
    <recommendedName>
        <fullName evidence="3">C2H2-type domain-containing protein</fullName>
    </recommendedName>
</protein>
<dbReference type="InterPro" id="IPR013087">
    <property type="entry name" value="Znf_C2H2_type"/>
</dbReference>
<dbReference type="GO" id="GO:0008270">
    <property type="term" value="F:zinc ion binding"/>
    <property type="evidence" value="ECO:0007669"/>
    <property type="project" value="UniProtKB-KW"/>
</dbReference>
<evidence type="ECO:0000256" key="2">
    <source>
        <dbReference type="SAM" id="MobiDB-lite"/>
    </source>
</evidence>
<keyword evidence="1" id="KW-0479">Metal-binding</keyword>
<dbReference type="PROSITE" id="PS50157">
    <property type="entry name" value="ZINC_FINGER_C2H2_2"/>
    <property type="match status" value="1"/>
</dbReference>
<gene>
    <name evidence="4" type="ORF">T4D_4778</name>
</gene>
<keyword evidence="1" id="KW-0863">Zinc-finger</keyword>
<reference evidence="4 5" key="1">
    <citation type="submission" date="2015-01" db="EMBL/GenBank/DDBJ databases">
        <title>Evolution of Trichinella species and genotypes.</title>
        <authorList>
            <person name="Korhonen P.K."/>
            <person name="Edoardo P."/>
            <person name="Giuseppe L.R."/>
            <person name="Gasser R.B."/>
        </authorList>
    </citation>
    <scope>NUCLEOTIDE SEQUENCE [LARGE SCALE GENOMIC DNA]</scope>
    <source>
        <strain evidence="4">ISS470</strain>
    </source>
</reference>
<keyword evidence="5" id="KW-1185">Reference proteome</keyword>
<feature type="region of interest" description="Disordered" evidence="2">
    <location>
        <begin position="95"/>
        <end position="117"/>
    </location>
</feature>